<gene>
    <name evidence="1" type="ORF">SAMN05421790_104268</name>
</gene>
<name>A0A1N7LMF3_9BACL</name>
<evidence type="ECO:0008006" key="3">
    <source>
        <dbReference type="Google" id="ProtNLM"/>
    </source>
</evidence>
<dbReference type="AlphaFoldDB" id="A0A1N7LMF3"/>
<organism evidence="1 2">
    <name type="scientific">Kroppenstedtia eburnea</name>
    <dbReference type="NCBI Taxonomy" id="714067"/>
    <lineage>
        <taxon>Bacteria</taxon>
        <taxon>Bacillati</taxon>
        <taxon>Bacillota</taxon>
        <taxon>Bacilli</taxon>
        <taxon>Bacillales</taxon>
        <taxon>Thermoactinomycetaceae</taxon>
        <taxon>Kroppenstedtia</taxon>
    </lineage>
</organism>
<proteinExistence type="predicted"/>
<protein>
    <recommendedName>
        <fullName evidence="3">Inhibitor of sigma-G Gin</fullName>
    </recommendedName>
</protein>
<dbReference type="EMBL" id="FTOD01000004">
    <property type="protein sequence ID" value="SIS75000.1"/>
    <property type="molecule type" value="Genomic_DNA"/>
</dbReference>
<reference evidence="2" key="1">
    <citation type="submission" date="2017-01" db="EMBL/GenBank/DDBJ databases">
        <authorList>
            <person name="Varghese N."/>
            <person name="Submissions S."/>
        </authorList>
    </citation>
    <scope>NUCLEOTIDE SEQUENCE [LARGE SCALE GENOMIC DNA]</scope>
    <source>
        <strain evidence="2">DSM 45196</strain>
    </source>
</reference>
<accession>A0A1N7LMF3</accession>
<keyword evidence="2" id="KW-1185">Reference proteome</keyword>
<evidence type="ECO:0000313" key="1">
    <source>
        <dbReference type="EMBL" id="SIS75000.1"/>
    </source>
</evidence>
<sequence length="49" mass="5584">MQERVGNCTDCGRPVDCLDGFLNGVILQDGRLRCFPCNEKNKKEKDDPR</sequence>
<dbReference type="Proteomes" id="UP000186795">
    <property type="component" value="Unassembled WGS sequence"/>
</dbReference>
<dbReference type="RefSeq" id="WP_172998896.1">
    <property type="nucleotide sequence ID" value="NZ_CP048103.1"/>
</dbReference>
<evidence type="ECO:0000313" key="2">
    <source>
        <dbReference type="Proteomes" id="UP000186795"/>
    </source>
</evidence>